<organism evidence="2 3">
    <name type="scientific">Paspalum notatum var. saurae</name>
    <dbReference type="NCBI Taxonomy" id="547442"/>
    <lineage>
        <taxon>Eukaryota</taxon>
        <taxon>Viridiplantae</taxon>
        <taxon>Streptophyta</taxon>
        <taxon>Embryophyta</taxon>
        <taxon>Tracheophyta</taxon>
        <taxon>Spermatophyta</taxon>
        <taxon>Magnoliopsida</taxon>
        <taxon>Liliopsida</taxon>
        <taxon>Poales</taxon>
        <taxon>Poaceae</taxon>
        <taxon>PACMAD clade</taxon>
        <taxon>Panicoideae</taxon>
        <taxon>Andropogonodae</taxon>
        <taxon>Paspaleae</taxon>
        <taxon>Paspalinae</taxon>
        <taxon>Paspalum</taxon>
    </lineage>
</organism>
<name>A0AAQ3TH15_PASNO</name>
<evidence type="ECO:0000256" key="1">
    <source>
        <dbReference type="SAM" id="MobiDB-lite"/>
    </source>
</evidence>
<accession>A0AAQ3TH15</accession>
<sequence length="83" mass="9192">MASPAVPHRRGQERQQEQREEEHGQPDLGPTGVRIVVAVGVGVRRGTCTINSGHGRRGIRGGRRFDTRPSIRGPSMLRRATER</sequence>
<dbReference type="AlphaFoldDB" id="A0AAQ3TH15"/>
<feature type="region of interest" description="Disordered" evidence="1">
    <location>
        <begin position="1"/>
        <end position="33"/>
    </location>
</feature>
<feature type="region of interest" description="Disordered" evidence="1">
    <location>
        <begin position="46"/>
        <end position="83"/>
    </location>
</feature>
<keyword evidence="3" id="KW-1185">Reference proteome</keyword>
<dbReference type="EMBL" id="CP144748">
    <property type="protein sequence ID" value="WVZ72754.1"/>
    <property type="molecule type" value="Genomic_DNA"/>
</dbReference>
<feature type="compositionally biased region" description="Basic and acidic residues" evidence="1">
    <location>
        <begin position="10"/>
        <end position="25"/>
    </location>
</feature>
<reference evidence="2 3" key="1">
    <citation type="submission" date="2024-02" db="EMBL/GenBank/DDBJ databases">
        <title>High-quality chromosome-scale genome assembly of Pensacola bahiagrass (Paspalum notatum Flugge var. saurae).</title>
        <authorList>
            <person name="Vega J.M."/>
            <person name="Podio M."/>
            <person name="Orjuela J."/>
            <person name="Siena L.A."/>
            <person name="Pessino S.C."/>
            <person name="Combes M.C."/>
            <person name="Mariac C."/>
            <person name="Albertini E."/>
            <person name="Pupilli F."/>
            <person name="Ortiz J.P.A."/>
            <person name="Leblanc O."/>
        </authorList>
    </citation>
    <scope>NUCLEOTIDE SEQUENCE [LARGE SCALE GENOMIC DNA]</scope>
    <source>
        <strain evidence="2">R1</strain>
        <tissue evidence="2">Leaf</tissue>
    </source>
</reference>
<dbReference type="Proteomes" id="UP001341281">
    <property type="component" value="Chromosome 04"/>
</dbReference>
<gene>
    <name evidence="2" type="ORF">U9M48_021165</name>
</gene>
<evidence type="ECO:0000313" key="2">
    <source>
        <dbReference type="EMBL" id="WVZ72754.1"/>
    </source>
</evidence>
<proteinExistence type="predicted"/>
<protein>
    <submittedName>
        <fullName evidence="2">Uncharacterized protein</fullName>
    </submittedName>
</protein>
<evidence type="ECO:0000313" key="3">
    <source>
        <dbReference type="Proteomes" id="UP001341281"/>
    </source>
</evidence>